<protein>
    <submittedName>
        <fullName evidence="2">Glycerophosphodiester phosphodiesterase</fullName>
    </submittedName>
</protein>
<comment type="caution">
    <text evidence="2">The sequence shown here is derived from an EMBL/GenBank/DDBJ whole genome shotgun (WGS) entry which is preliminary data.</text>
</comment>
<proteinExistence type="predicted"/>
<dbReference type="InterPro" id="IPR030395">
    <property type="entry name" value="GP_PDE_dom"/>
</dbReference>
<dbReference type="SUPFAM" id="SSF51695">
    <property type="entry name" value="PLC-like phosphodiesterases"/>
    <property type="match status" value="1"/>
</dbReference>
<gene>
    <name evidence="2" type="ORF">CR205_08860</name>
</gene>
<dbReference type="Gene3D" id="3.20.20.190">
    <property type="entry name" value="Phosphatidylinositol (PI) phosphodiesterase"/>
    <property type="match status" value="1"/>
</dbReference>
<dbReference type="GO" id="GO:0008081">
    <property type="term" value="F:phosphoric diester hydrolase activity"/>
    <property type="evidence" value="ECO:0007669"/>
    <property type="project" value="InterPro"/>
</dbReference>
<evidence type="ECO:0000313" key="2">
    <source>
        <dbReference type="EMBL" id="PYZ98670.1"/>
    </source>
</evidence>
<evidence type="ECO:0000313" key="3">
    <source>
        <dbReference type="Proteomes" id="UP000248066"/>
    </source>
</evidence>
<reference evidence="2 3" key="1">
    <citation type="submission" date="2017-10" db="EMBL/GenBank/DDBJ databases">
        <title>Bacillus sp. nov., a halophilic bacterium isolated from a Yangshapao Lake.</title>
        <authorList>
            <person name="Wang H."/>
        </authorList>
    </citation>
    <scope>NUCLEOTIDE SEQUENCE [LARGE SCALE GENOMIC DNA]</scope>
    <source>
        <strain evidence="2 3">YSP-3</strain>
    </source>
</reference>
<dbReference type="PROSITE" id="PS51704">
    <property type="entry name" value="GP_PDE"/>
    <property type="match status" value="1"/>
</dbReference>
<dbReference type="AlphaFoldDB" id="A0A2W0HFF2"/>
<dbReference type="EMBL" id="PDOF01000001">
    <property type="protein sequence ID" value="PYZ98670.1"/>
    <property type="molecule type" value="Genomic_DNA"/>
</dbReference>
<organism evidence="2 3">
    <name type="scientific">Alteribacter lacisalsi</name>
    <dbReference type="NCBI Taxonomy" id="2045244"/>
    <lineage>
        <taxon>Bacteria</taxon>
        <taxon>Bacillati</taxon>
        <taxon>Bacillota</taxon>
        <taxon>Bacilli</taxon>
        <taxon>Bacillales</taxon>
        <taxon>Bacillaceae</taxon>
        <taxon>Alteribacter</taxon>
    </lineage>
</organism>
<accession>A0A2W0HFF2</accession>
<dbReference type="Proteomes" id="UP000248066">
    <property type="component" value="Unassembled WGS sequence"/>
</dbReference>
<dbReference type="RefSeq" id="WP_110518734.1">
    <property type="nucleotide sequence ID" value="NZ_PDOF01000001.1"/>
</dbReference>
<sequence>MDIIAHRGNKRYTPENTMAAFMSAASSGADGIELDVQWTKEGVPVVFHDEKIDRTTNGRGWLRSFTYRELREFDAGSWFHSSFLGEKIPGLEEVLGWLQDHPRLTLHLEVKKPPVDFQDHLERTFQMLRDYRMTGRTIVSTFYHPLLTYMARHSSEAGIERALLTKTPLFRGTRYAGAIQANAIHIRHSFQAVSFYPIWARAGIPVRAYRVNRAREALKCRRLNVSGIITDDPAGMVKALREPSSP</sequence>
<dbReference type="OrthoDB" id="384721at2"/>
<dbReference type="PANTHER" id="PTHR46211:SF1">
    <property type="entry name" value="GLYCEROPHOSPHODIESTER PHOSPHODIESTERASE, CYTOPLASMIC"/>
    <property type="match status" value="1"/>
</dbReference>
<dbReference type="PANTHER" id="PTHR46211">
    <property type="entry name" value="GLYCEROPHOSPHORYL DIESTER PHOSPHODIESTERASE"/>
    <property type="match status" value="1"/>
</dbReference>
<dbReference type="InterPro" id="IPR017946">
    <property type="entry name" value="PLC-like_Pdiesterase_TIM-brl"/>
</dbReference>
<feature type="domain" description="GP-PDE" evidence="1">
    <location>
        <begin position="1"/>
        <end position="240"/>
    </location>
</feature>
<name>A0A2W0HFF2_9BACI</name>
<keyword evidence="3" id="KW-1185">Reference proteome</keyword>
<dbReference type="GO" id="GO:0006629">
    <property type="term" value="P:lipid metabolic process"/>
    <property type="evidence" value="ECO:0007669"/>
    <property type="project" value="InterPro"/>
</dbReference>
<dbReference type="Pfam" id="PF03009">
    <property type="entry name" value="GDPD"/>
    <property type="match status" value="1"/>
</dbReference>
<evidence type="ECO:0000259" key="1">
    <source>
        <dbReference type="PROSITE" id="PS51704"/>
    </source>
</evidence>